<comment type="similarity">
    <text evidence="2">Belongs to the UPF0220 family.</text>
</comment>
<comment type="subcellular location">
    <subcellularLocation>
        <location evidence="1">Membrane</location>
        <topology evidence="1">Multi-pass membrane protein</topology>
    </subcellularLocation>
</comment>
<evidence type="ECO:0000313" key="8">
    <source>
        <dbReference type="EMBL" id="KAF0307624.1"/>
    </source>
</evidence>
<dbReference type="GO" id="GO:0016020">
    <property type="term" value="C:membrane"/>
    <property type="evidence" value="ECO:0007669"/>
    <property type="project" value="UniProtKB-SubCell"/>
</dbReference>
<dbReference type="Proteomes" id="UP000440578">
    <property type="component" value="Unassembled WGS sequence"/>
</dbReference>
<evidence type="ECO:0000256" key="6">
    <source>
        <dbReference type="SAM" id="Phobius"/>
    </source>
</evidence>
<feature type="transmembrane region" description="Helical" evidence="6">
    <location>
        <begin position="37"/>
        <end position="64"/>
    </location>
</feature>
<comment type="caution">
    <text evidence="8">The sequence shown here is derived from an EMBL/GenBank/DDBJ whole genome shotgun (WGS) entry which is preliminary data.</text>
</comment>
<dbReference type="EMBL" id="VIIS01001699">
    <property type="protein sequence ID" value="KAF0294175.1"/>
    <property type="molecule type" value="Genomic_DNA"/>
</dbReference>
<evidence type="ECO:0000313" key="9">
    <source>
        <dbReference type="EMBL" id="KAF0309565.1"/>
    </source>
</evidence>
<keyword evidence="10" id="KW-1185">Reference proteome</keyword>
<gene>
    <name evidence="8" type="primary">TMEM50B_2</name>
    <name evidence="7" type="synonym">TMEM50B_0</name>
    <name evidence="9" type="synonym">TMEM50B_1</name>
    <name evidence="7" type="ORF">FJT64_008111</name>
    <name evidence="9" type="ORF">FJT64_019372</name>
    <name evidence="8" type="ORF">FJT64_021086</name>
</gene>
<protein>
    <submittedName>
        <fullName evidence="8">Transmembrane protein 50B</fullName>
    </submittedName>
</protein>
<feature type="transmembrane region" description="Helical" evidence="6">
    <location>
        <begin position="142"/>
        <end position="163"/>
    </location>
</feature>
<evidence type="ECO:0000256" key="2">
    <source>
        <dbReference type="ARBA" id="ARBA00005335"/>
    </source>
</evidence>
<evidence type="ECO:0000256" key="3">
    <source>
        <dbReference type="ARBA" id="ARBA00022692"/>
    </source>
</evidence>
<dbReference type="InterPro" id="IPR007919">
    <property type="entry name" value="UPF0220"/>
</dbReference>
<dbReference type="EMBL" id="VIIS01000390">
    <property type="protein sequence ID" value="KAF0309565.1"/>
    <property type="molecule type" value="Genomic_DNA"/>
</dbReference>
<dbReference type="AlphaFoldDB" id="A0A6A4WUY3"/>
<evidence type="ECO:0000313" key="10">
    <source>
        <dbReference type="Proteomes" id="UP000440578"/>
    </source>
</evidence>
<feature type="transmembrane region" description="Helical" evidence="6">
    <location>
        <begin position="70"/>
        <end position="89"/>
    </location>
</feature>
<accession>A0A6A4WUY3</accession>
<dbReference type="OrthoDB" id="268928at2759"/>
<evidence type="ECO:0000256" key="5">
    <source>
        <dbReference type="ARBA" id="ARBA00023136"/>
    </source>
</evidence>
<name>A0A6A4WUY3_AMPAM</name>
<dbReference type="Pfam" id="PF05255">
    <property type="entry name" value="UPF0220"/>
    <property type="match status" value="1"/>
</dbReference>
<sequence>MCLLSIIFQREIPKMAGCFDSMRLDCECLELGERRNAVAAAVSGVLFFTGWWIMIDCAAIYPSMEEMHHAYHVCGVIGTISFFMINAVSNGHIRGDMYSTGCLGQRGARVWLFIGFLLGFAAIIAAMWILFAAYVVPGGSRSQWPGIAVVLQNLFIFAGSLVYKFGRSEDLWG</sequence>
<evidence type="ECO:0000256" key="4">
    <source>
        <dbReference type="ARBA" id="ARBA00022989"/>
    </source>
</evidence>
<evidence type="ECO:0000256" key="1">
    <source>
        <dbReference type="ARBA" id="ARBA00004141"/>
    </source>
</evidence>
<keyword evidence="3 6" id="KW-0812">Transmembrane</keyword>
<feature type="transmembrane region" description="Helical" evidence="6">
    <location>
        <begin position="110"/>
        <end position="136"/>
    </location>
</feature>
<proteinExistence type="inferred from homology"/>
<keyword evidence="4 6" id="KW-1133">Transmembrane helix</keyword>
<dbReference type="EMBL" id="VIIS01000556">
    <property type="protein sequence ID" value="KAF0307624.1"/>
    <property type="molecule type" value="Genomic_DNA"/>
</dbReference>
<reference evidence="8 10" key="1">
    <citation type="submission" date="2019-07" db="EMBL/GenBank/DDBJ databases">
        <title>Draft genome assembly of a fouling barnacle, Amphibalanus amphitrite (Darwin, 1854): The first reference genome for Thecostraca.</title>
        <authorList>
            <person name="Kim W."/>
        </authorList>
    </citation>
    <scope>NUCLEOTIDE SEQUENCE [LARGE SCALE GENOMIC DNA]</scope>
    <source>
        <strain evidence="8">SNU_AA5</strain>
        <tissue evidence="8">Soma without cirri and trophi</tissue>
    </source>
</reference>
<keyword evidence="5 6" id="KW-0472">Membrane</keyword>
<evidence type="ECO:0000313" key="7">
    <source>
        <dbReference type="EMBL" id="KAF0294175.1"/>
    </source>
</evidence>
<dbReference type="PANTHER" id="PTHR13180">
    <property type="entry name" value="SMALL MEMBRANE PROTEIN-RELATED"/>
    <property type="match status" value="1"/>
</dbReference>
<organism evidence="8 10">
    <name type="scientific">Amphibalanus amphitrite</name>
    <name type="common">Striped barnacle</name>
    <name type="synonym">Balanus amphitrite</name>
    <dbReference type="NCBI Taxonomy" id="1232801"/>
    <lineage>
        <taxon>Eukaryota</taxon>
        <taxon>Metazoa</taxon>
        <taxon>Ecdysozoa</taxon>
        <taxon>Arthropoda</taxon>
        <taxon>Crustacea</taxon>
        <taxon>Multicrustacea</taxon>
        <taxon>Cirripedia</taxon>
        <taxon>Thoracica</taxon>
        <taxon>Thoracicalcarea</taxon>
        <taxon>Balanomorpha</taxon>
        <taxon>Balanoidea</taxon>
        <taxon>Balanidae</taxon>
        <taxon>Amphibalaninae</taxon>
        <taxon>Amphibalanus</taxon>
    </lineage>
</organism>